<dbReference type="SUPFAM" id="SSF81301">
    <property type="entry name" value="Nucleotidyltransferase"/>
    <property type="match status" value="1"/>
</dbReference>
<evidence type="ECO:0000313" key="4">
    <source>
        <dbReference type="Proteomes" id="UP001611383"/>
    </source>
</evidence>
<keyword evidence="4" id="KW-1185">Reference proteome</keyword>
<evidence type="ECO:0000313" key="3">
    <source>
        <dbReference type="EMBL" id="WNG46641.1"/>
    </source>
</evidence>
<proteinExistence type="predicted"/>
<accession>A0ABY9WVX8</accession>
<dbReference type="InterPro" id="IPR025184">
    <property type="entry name" value="AadA_C"/>
</dbReference>
<reference evidence="3 4" key="1">
    <citation type="submission" date="2019-08" db="EMBL/GenBank/DDBJ databases">
        <title>Archangium and Cystobacter genomes.</title>
        <authorList>
            <person name="Chen I.-C.K."/>
            <person name="Wielgoss S."/>
        </authorList>
    </citation>
    <scope>NUCLEOTIDE SEQUENCE [LARGE SCALE GENOMIC DNA]</scope>
    <source>
        <strain evidence="3 4">Cbm 6</strain>
    </source>
</reference>
<dbReference type="EMBL" id="CP043494">
    <property type="protein sequence ID" value="WNG46641.1"/>
    <property type="molecule type" value="Genomic_DNA"/>
</dbReference>
<feature type="domain" description="Adenylyltransferase AadA C-terminal" evidence="2">
    <location>
        <begin position="155"/>
        <end position="250"/>
    </location>
</feature>
<dbReference type="InterPro" id="IPR043519">
    <property type="entry name" value="NT_sf"/>
</dbReference>
<sequence length="266" mass="28907">MKPTQETRRPIAPEVARYGAEVVNRLRTLLGGELVGTYLIGSVALEGYEPGRSDIDIIAVCAHPLETRTKQAIAEALDHRALPCPARGLEFVLYAKDAVASPSRPLRFEMNFNTGAGMNHWLGLNPEEEATHWFVIDLDIARGHGVPLVGPPPNEVLAPLPRAWVLDAIRDSLTWHSRAEPVSPNNVLNASRAWRHVEEGVWSTKAAAATWARERLTNPSLIDAAVAKRHGAPGPALDPEAVRALHQQVLAAVERAVQRMDGSGPA</sequence>
<keyword evidence="1" id="KW-0808">Transferase</keyword>
<dbReference type="Proteomes" id="UP001611383">
    <property type="component" value="Chromosome"/>
</dbReference>
<dbReference type="Pfam" id="PF13427">
    <property type="entry name" value="AadA_C"/>
    <property type="match status" value="1"/>
</dbReference>
<gene>
    <name evidence="3" type="ORF">F0U60_22900</name>
</gene>
<protein>
    <submittedName>
        <fullName evidence="3">DUF4111 domain-containing protein</fullName>
    </submittedName>
</protein>
<name>A0ABY9WVX8_9BACT</name>
<evidence type="ECO:0000256" key="1">
    <source>
        <dbReference type="ARBA" id="ARBA00022679"/>
    </source>
</evidence>
<dbReference type="RefSeq" id="WP_395823251.1">
    <property type="nucleotide sequence ID" value="NZ_CP043494.1"/>
</dbReference>
<evidence type="ECO:0000259" key="2">
    <source>
        <dbReference type="Pfam" id="PF13427"/>
    </source>
</evidence>
<organism evidence="3 4">
    <name type="scientific">Archangium minus</name>
    <dbReference type="NCBI Taxonomy" id="83450"/>
    <lineage>
        <taxon>Bacteria</taxon>
        <taxon>Pseudomonadati</taxon>
        <taxon>Myxococcota</taxon>
        <taxon>Myxococcia</taxon>
        <taxon>Myxococcales</taxon>
        <taxon>Cystobacterineae</taxon>
        <taxon>Archangiaceae</taxon>
        <taxon>Archangium</taxon>
    </lineage>
</organism>